<name>A0A918TXR8_9BACT</name>
<comment type="caution">
    <text evidence="2">The sequence shown here is derived from an EMBL/GenBank/DDBJ whole genome shotgun (WGS) entry which is preliminary data.</text>
</comment>
<evidence type="ECO:0000313" key="3">
    <source>
        <dbReference type="Proteomes" id="UP000644507"/>
    </source>
</evidence>
<dbReference type="Pfam" id="PF01926">
    <property type="entry name" value="MMR_HSR1"/>
    <property type="match status" value="1"/>
</dbReference>
<dbReference type="InterPro" id="IPR006073">
    <property type="entry name" value="GTP-bd"/>
</dbReference>
<dbReference type="EMBL" id="BMXI01000020">
    <property type="protein sequence ID" value="GHC65755.1"/>
    <property type="molecule type" value="Genomic_DNA"/>
</dbReference>
<sequence length="501" mass="56109">MAKWQLPPSPNEMSDLVPKDIPTFAVVGKVNMGKSSVLATLLEVDDDQVIRISSTPGETTRCQILPVEFDGREMIRFIDTPGFARPLEAMRAIEQMHADSGASGSPGLAAIQAFVEEYGGTGEFEDECQLLGPLVDGAGLLYIIDPSKPLRDTFIAEMEILRWTGRQRMALLNEKGEEPEYRDEWKNRLGSYFNLVRTFDAHEARFDERRRLLKSLLEIDEDHRDLIEETIVFLEEEWTQRREESAEAIISFLEKGLGYRVEKRVEERDMEMPHRREKLGQELTKRYYDQIAKMEKETVEKVLHLYRHHLGRVEVTATDFTGIDLEQQETWQKWGLSRSQLAIAGGLTGGAGGATIDIGTGGLTHGLGTILGAVGGAAAAFWKGSELPDLALDLQKGVKLAHGEGTALRLGPPKNENFAWILLDSVLGHYREIVSRAHGKREELVLGHDSMKGGIVQSIKGEDRRVLQKWFTSCAKSKVDRSLEPEVFTVVSKVLADLNRS</sequence>
<dbReference type="InterPro" id="IPR027417">
    <property type="entry name" value="P-loop_NTPase"/>
</dbReference>
<dbReference type="AlphaFoldDB" id="A0A918TXR8"/>
<keyword evidence="3" id="KW-1185">Reference proteome</keyword>
<protein>
    <recommendedName>
        <fullName evidence="1">G domain-containing protein</fullName>
    </recommendedName>
</protein>
<organism evidence="2 3">
    <name type="scientific">Roseibacillus persicicus</name>
    <dbReference type="NCBI Taxonomy" id="454148"/>
    <lineage>
        <taxon>Bacteria</taxon>
        <taxon>Pseudomonadati</taxon>
        <taxon>Verrucomicrobiota</taxon>
        <taxon>Verrucomicrobiia</taxon>
        <taxon>Verrucomicrobiales</taxon>
        <taxon>Verrucomicrobiaceae</taxon>
        <taxon>Roseibacillus</taxon>
    </lineage>
</organism>
<dbReference type="SUPFAM" id="SSF52540">
    <property type="entry name" value="P-loop containing nucleoside triphosphate hydrolases"/>
    <property type="match status" value="1"/>
</dbReference>
<dbReference type="GO" id="GO:0005525">
    <property type="term" value="F:GTP binding"/>
    <property type="evidence" value="ECO:0007669"/>
    <property type="project" value="InterPro"/>
</dbReference>
<dbReference type="Gene3D" id="3.40.50.300">
    <property type="entry name" value="P-loop containing nucleotide triphosphate hydrolases"/>
    <property type="match status" value="1"/>
</dbReference>
<accession>A0A918TXR8</accession>
<dbReference type="Proteomes" id="UP000644507">
    <property type="component" value="Unassembled WGS sequence"/>
</dbReference>
<proteinExistence type="predicted"/>
<dbReference type="InterPro" id="IPR021871">
    <property type="entry name" value="DUF3482"/>
</dbReference>
<evidence type="ECO:0000313" key="2">
    <source>
        <dbReference type="EMBL" id="GHC65755.1"/>
    </source>
</evidence>
<feature type="domain" description="G" evidence="1">
    <location>
        <begin position="24"/>
        <end position="87"/>
    </location>
</feature>
<dbReference type="Pfam" id="PF11981">
    <property type="entry name" value="DUF3482"/>
    <property type="match status" value="1"/>
</dbReference>
<reference evidence="2" key="1">
    <citation type="journal article" date="2014" name="Int. J. Syst. Evol. Microbiol.">
        <title>Complete genome sequence of Corynebacterium casei LMG S-19264T (=DSM 44701T), isolated from a smear-ripened cheese.</title>
        <authorList>
            <consortium name="US DOE Joint Genome Institute (JGI-PGF)"/>
            <person name="Walter F."/>
            <person name="Albersmeier A."/>
            <person name="Kalinowski J."/>
            <person name="Ruckert C."/>
        </authorList>
    </citation>
    <scope>NUCLEOTIDE SEQUENCE</scope>
    <source>
        <strain evidence="2">KCTC 12988</strain>
    </source>
</reference>
<evidence type="ECO:0000259" key="1">
    <source>
        <dbReference type="Pfam" id="PF01926"/>
    </source>
</evidence>
<gene>
    <name evidence="2" type="ORF">GCM10007100_36870</name>
</gene>
<reference evidence="2" key="2">
    <citation type="submission" date="2020-09" db="EMBL/GenBank/DDBJ databases">
        <authorList>
            <person name="Sun Q."/>
            <person name="Kim S."/>
        </authorList>
    </citation>
    <scope>NUCLEOTIDE SEQUENCE</scope>
    <source>
        <strain evidence="2">KCTC 12988</strain>
    </source>
</reference>